<proteinExistence type="predicted"/>
<keyword evidence="9" id="KW-1185">Reference proteome</keyword>
<evidence type="ECO:0000259" key="7">
    <source>
        <dbReference type="Pfam" id="PF20434"/>
    </source>
</evidence>
<dbReference type="InterPro" id="IPR049492">
    <property type="entry name" value="BD-FAE-like_dom"/>
</dbReference>
<feature type="transmembrane region" description="Helical" evidence="6">
    <location>
        <begin position="90"/>
        <end position="115"/>
    </location>
</feature>
<dbReference type="PANTHER" id="PTHR48081">
    <property type="entry name" value="AB HYDROLASE SUPERFAMILY PROTEIN C4A8.06C"/>
    <property type="match status" value="1"/>
</dbReference>
<feature type="domain" description="BD-FAE-like" evidence="7">
    <location>
        <begin position="348"/>
        <end position="551"/>
    </location>
</feature>
<evidence type="ECO:0000256" key="5">
    <source>
        <dbReference type="ARBA" id="ARBA00023136"/>
    </source>
</evidence>
<dbReference type="Gene3D" id="1.20.120.1630">
    <property type="match status" value="1"/>
</dbReference>
<evidence type="ECO:0000256" key="4">
    <source>
        <dbReference type="ARBA" id="ARBA00022989"/>
    </source>
</evidence>
<gene>
    <name evidence="8" type="ORF">HD599_002973</name>
</gene>
<dbReference type="Proteomes" id="UP000536685">
    <property type="component" value="Unassembled WGS sequence"/>
</dbReference>
<evidence type="ECO:0000256" key="1">
    <source>
        <dbReference type="ARBA" id="ARBA00004127"/>
    </source>
</evidence>
<keyword evidence="4 6" id="KW-1133">Transmembrane helix</keyword>
<evidence type="ECO:0000313" key="9">
    <source>
        <dbReference type="Proteomes" id="UP000536685"/>
    </source>
</evidence>
<evidence type="ECO:0000256" key="6">
    <source>
        <dbReference type="SAM" id="Phobius"/>
    </source>
</evidence>
<dbReference type="InterPro" id="IPR007318">
    <property type="entry name" value="Phopholipid_MeTrfase"/>
</dbReference>
<dbReference type="Pfam" id="PF04191">
    <property type="entry name" value="PEMT"/>
    <property type="match status" value="1"/>
</dbReference>
<dbReference type="GO" id="GO:0016787">
    <property type="term" value="F:hydrolase activity"/>
    <property type="evidence" value="ECO:0007669"/>
    <property type="project" value="UniProtKB-KW"/>
</dbReference>
<dbReference type="PANTHER" id="PTHR48081:SF13">
    <property type="entry name" value="ALPHA_BETA HYDROLASE"/>
    <property type="match status" value="1"/>
</dbReference>
<feature type="transmembrane region" description="Helical" evidence="6">
    <location>
        <begin position="176"/>
        <end position="197"/>
    </location>
</feature>
<keyword evidence="5 6" id="KW-0472">Membrane</keyword>
<keyword evidence="2 6" id="KW-0812">Transmembrane</keyword>
<dbReference type="Gene3D" id="3.40.50.1820">
    <property type="entry name" value="alpha/beta hydrolase"/>
    <property type="match status" value="1"/>
</dbReference>
<feature type="transmembrane region" description="Helical" evidence="6">
    <location>
        <begin position="39"/>
        <end position="58"/>
    </location>
</feature>
<dbReference type="EMBL" id="JACHMJ010000001">
    <property type="protein sequence ID" value="MBB5844650.1"/>
    <property type="molecule type" value="Genomic_DNA"/>
</dbReference>
<accession>A0A841AL19</accession>
<dbReference type="GO" id="GO:0012505">
    <property type="term" value="C:endomembrane system"/>
    <property type="evidence" value="ECO:0007669"/>
    <property type="project" value="UniProtKB-SubCell"/>
</dbReference>
<dbReference type="InterPro" id="IPR050300">
    <property type="entry name" value="GDXG_lipolytic_enzyme"/>
</dbReference>
<name>A0A841AL19_9MICO</name>
<comment type="subcellular location">
    <subcellularLocation>
        <location evidence="1">Endomembrane system</location>
        <topology evidence="1">Multi-pass membrane protein</topology>
    </subcellularLocation>
</comment>
<sequence length="591" mass="62246">MIWGRVYFALQAVAGAAWWIAVALSPFVREATLGSLDPVALAVLDIPLFVVASALAAAGVKPAAWVAAAWTLLVAVGLAGFATVTGEAGWGVVVMVAAAGGSVVALGLVVLGRIPTEWVIAGPFAFRPAMPRSRDLLHVAATFGQIVVFWGFFLVVVPLLISFLEQRWGVGSDAPWFVGVVGGVILTLASALGIWAAITMSTLGKGTPLPAAMPTALVIAGPYRWVRNPMAVAGIVQGAAVGLMLSSWLVVVYALIGSVLWNYAVRPHEEADLEKRFGDEFRRYRDAVRCWIPRRPRVLVAAVLVGVVALTGCTQAEPDGALVAPSTTYSGVAFVDDLDYGAPGGVRLDVCMPEGDASEPRAAIIGVHGGSWSGGDKGQRPWREICAWLASEGFVVFQTNYRLAPANPYPAGIDDVTTAVEWIRDDAQADRFGYDPARLGAFGDSAGANLTALLGTRGEGDTTTGSRVAAVVDLSGPIDLTREGAALGDLAEDFQRVELAYLGCASFDECADARDASPLYQVDASDPPFFVAHSLDEFVPVEQAEVFVAALEAVGIDVTYVAVPGTAHALSLLYDQSLRDEIAGWLHDQLD</sequence>
<organism evidence="8 9">
    <name type="scientific">Conyzicola lurida</name>
    <dbReference type="NCBI Taxonomy" id="1172621"/>
    <lineage>
        <taxon>Bacteria</taxon>
        <taxon>Bacillati</taxon>
        <taxon>Actinomycetota</taxon>
        <taxon>Actinomycetes</taxon>
        <taxon>Micrococcales</taxon>
        <taxon>Microbacteriaceae</taxon>
        <taxon>Conyzicola</taxon>
    </lineage>
</organism>
<evidence type="ECO:0000313" key="8">
    <source>
        <dbReference type="EMBL" id="MBB5844650.1"/>
    </source>
</evidence>
<dbReference type="Pfam" id="PF20434">
    <property type="entry name" value="BD-FAE"/>
    <property type="match status" value="1"/>
</dbReference>
<evidence type="ECO:0000256" key="2">
    <source>
        <dbReference type="ARBA" id="ARBA00022692"/>
    </source>
</evidence>
<feature type="transmembrane region" description="Helical" evidence="6">
    <location>
        <begin position="136"/>
        <end position="164"/>
    </location>
</feature>
<reference evidence="8 9" key="1">
    <citation type="submission" date="2020-08" db="EMBL/GenBank/DDBJ databases">
        <title>Sequencing the genomes of 1000 actinobacteria strains.</title>
        <authorList>
            <person name="Klenk H.-P."/>
        </authorList>
    </citation>
    <scope>NUCLEOTIDE SEQUENCE [LARGE SCALE GENOMIC DNA]</scope>
    <source>
        <strain evidence="8 9">DSM 105784</strain>
    </source>
</reference>
<feature type="transmembrane region" description="Helical" evidence="6">
    <location>
        <begin position="65"/>
        <end position="84"/>
    </location>
</feature>
<evidence type="ECO:0000256" key="3">
    <source>
        <dbReference type="ARBA" id="ARBA00022801"/>
    </source>
</evidence>
<dbReference type="AlphaFoldDB" id="A0A841AL19"/>
<protein>
    <submittedName>
        <fullName evidence="8">Acetyl esterase/lipase</fullName>
    </submittedName>
</protein>
<feature type="transmembrane region" description="Helical" evidence="6">
    <location>
        <begin position="232"/>
        <end position="256"/>
    </location>
</feature>
<keyword evidence="3" id="KW-0378">Hydrolase</keyword>
<comment type="caution">
    <text evidence="8">The sequence shown here is derived from an EMBL/GenBank/DDBJ whole genome shotgun (WGS) entry which is preliminary data.</text>
</comment>
<dbReference type="InterPro" id="IPR029058">
    <property type="entry name" value="AB_hydrolase_fold"/>
</dbReference>
<feature type="transmembrane region" description="Helical" evidence="6">
    <location>
        <begin position="7"/>
        <end position="27"/>
    </location>
</feature>
<dbReference type="SUPFAM" id="SSF53474">
    <property type="entry name" value="alpha/beta-Hydrolases"/>
    <property type="match status" value="1"/>
</dbReference>